<reference evidence="1 2" key="1">
    <citation type="submission" date="2015-04" db="EMBL/GenBank/DDBJ databases">
        <authorList>
            <person name="Heijne W.H."/>
            <person name="Fedorova N.D."/>
            <person name="Nierman W.C."/>
            <person name="Vollebregt A.W."/>
            <person name="Zhao Z."/>
            <person name="Wu L."/>
            <person name="Kumar M."/>
            <person name="Stam H."/>
            <person name="van den Berg M.A."/>
            <person name="Pel H.J."/>
        </authorList>
    </citation>
    <scope>NUCLEOTIDE SEQUENCE [LARGE SCALE GENOMIC DNA]</scope>
    <source>
        <strain evidence="1 2">CBS 393.64</strain>
    </source>
</reference>
<organism evidence="1 2">
    <name type="scientific">Rasamsonia emersonii (strain ATCC 16479 / CBS 393.64 / IMI 116815)</name>
    <dbReference type="NCBI Taxonomy" id="1408163"/>
    <lineage>
        <taxon>Eukaryota</taxon>
        <taxon>Fungi</taxon>
        <taxon>Dikarya</taxon>
        <taxon>Ascomycota</taxon>
        <taxon>Pezizomycotina</taxon>
        <taxon>Eurotiomycetes</taxon>
        <taxon>Eurotiomycetidae</taxon>
        <taxon>Eurotiales</taxon>
        <taxon>Trichocomaceae</taxon>
        <taxon>Rasamsonia</taxon>
    </lineage>
</organism>
<dbReference type="RefSeq" id="XP_013329858.1">
    <property type="nucleotide sequence ID" value="XM_013474404.1"/>
</dbReference>
<dbReference type="OrthoDB" id="5368615at2759"/>
<dbReference type="GeneID" id="25315090"/>
<dbReference type="AlphaFoldDB" id="A0A0F4YZJ0"/>
<gene>
    <name evidence="1" type="ORF">T310_2739</name>
</gene>
<protein>
    <submittedName>
        <fullName evidence="1">Uncharacterized protein</fullName>
    </submittedName>
</protein>
<evidence type="ECO:0000313" key="1">
    <source>
        <dbReference type="EMBL" id="KKA23246.1"/>
    </source>
</evidence>
<proteinExistence type="predicted"/>
<dbReference type="EMBL" id="LASV01000107">
    <property type="protein sequence ID" value="KKA23246.1"/>
    <property type="molecule type" value="Genomic_DNA"/>
</dbReference>
<name>A0A0F4YZJ0_RASE3</name>
<evidence type="ECO:0000313" key="2">
    <source>
        <dbReference type="Proteomes" id="UP000053958"/>
    </source>
</evidence>
<keyword evidence="2" id="KW-1185">Reference proteome</keyword>
<accession>A0A0F4YZJ0</accession>
<dbReference type="Proteomes" id="UP000053958">
    <property type="component" value="Unassembled WGS sequence"/>
</dbReference>
<comment type="caution">
    <text evidence="1">The sequence shown here is derived from an EMBL/GenBank/DDBJ whole genome shotgun (WGS) entry which is preliminary data.</text>
</comment>
<sequence length="173" mass="18835">MGEARDVPMDGIKFVSFERDSPVAAIGTQDLKGCSVAMIVSTHGALMAHIPPMPYRTLDPHAGERHVHALMHRMLRPDGVRVPRLFSATSRLAAVVCATVDDGQVALPGQVDLMCDMLVRYAGVSRVRVAGYEVVPSPNYGAEGTVFIDGRRGCPFPPKIYVEDHEMADYLTN</sequence>